<dbReference type="EMBL" id="NHYD01001583">
    <property type="protein sequence ID" value="PPQ90646.1"/>
    <property type="molecule type" value="Genomic_DNA"/>
</dbReference>
<evidence type="ECO:0000259" key="4">
    <source>
        <dbReference type="Pfam" id="PF00656"/>
    </source>
</evidence>
<dbReference type="PANTHER" id="PTHR48104">
    <property type="entry name" value="METACASPASE-4"/>
    <property type="match status" value="1"/>
</dbReference>
<dbReference type="GO" id="GO:0005737">
    <property type="term" value="C:cytoplasm"/>
    <property type="evidence" value="ECO:0007669"/>
    <property type="project" value="TreeGrafter"/>
</dbReference>
<organism evidence="5 6">
    <name type="scientific">Psilocybe cyanescens</name>
    <dbReference type="NCBI Taxonomy" id="93625"/>
    <lineage>
        <taxon>Eukaryota</taxon>
        <taxon>Fungi</taxon>
        <taxon>Dikarya</taxon>
        <taxon>Basidiomycota</taxon>
        <taxon>Agaricomycotina</taxon>
        <taxon>Agaricomycetes</taxon>
        <taxon>Agaricomycetidae</taxon>
        <taxon>Agaricales</taxon>
        <taxon>Agaricineae</taxon>
        <taxon>Strophariaceae</taxon>
        <taxon>Psilocybe</taxon>
    </lineage>
</organism>
<dbReference type="Pfam" id="PF00656">
    <property type="entry name" value="Peptidase_C14"/>
    <property type="match status" value="2"/>
</dbReference>
<dbReference type="GO" id="GO:0006915">
    <property type="term" value="P:apoptotic process"/>
    <property type="evidence" value="ECO:0007669"/>
    <property type="project" value="UniProtKB-KW"/>
</dbReference>
<accession>A0A409XIT5</accession>
<evidence type="ECO:0000313" key="6">
    <source>
        <dbReference type="Proteomes" id="UP000283269"/>
    </source>
</evidence>
<evidence type="ECO:0000256" key="3">
    <source>
        <dbReference type="ARBA" id="ARBA00022807"/>
    </source>
</evidence>
<feature type="domain" description="Peptidase C14 caspase" evidence="4">
    <location>
        <begin position="33"/>
        <end position="277"/>
    </location>
</feature>
<evidence type="ECO:0000256" key="1">
    <source>
        <dbReference type="ARBA" id="ARBA00009005"/>
    </source>
</evidence>
<dbReference type="OrthoDB" id="3223806at2759"/>
<reference evidence="5 6" key="1">
    <citation type="journal article" date="2018" name="Evol. Lett.">
        <title>Horizontal gene cluster transfer increased hallucinogenic mushroom diversity.</title>
        <authorList>
            <person name="Reynolds H.T."/>
            <person name="Vijayakumar V."/>
            <person name="Gluck-Thaler E."/>
            <person name="Korotkin H.B."/>
            <person name="Matheny P.B."/>
            <person name="Slot J.C."/>
        </authorList>
    </citation>
    <scope>NUCLEOTIDE SEQUENCE [LARGE SCALE GENOMIC DNA]</scope>
    <source>
        <strain evidence="5 6">2631</strain>
    </source>
</reference>
<dbReference type="InParanoid" id="A0A409XIT5"/>
<dbReference type="InterPro" id="IPR011600">
    <property type="entry name" value="Pept_C14_caspase"/>
</dbReference>
<sequence length="1322" mass="147914">MSFSKPTVLCPRLASHNSEILRRALSPPHPSLYALIIAVNIYPSPELLDLRGAEPDAHAFKTYLMDNLKVPEDQITSLLNTDASRRSIIEAFQSLASSPRIKEGDPIVIYFAGHGTELSYEDGNTFQAIIPHDFCAGSIYVIPDHVLGRLIEEIAKEKGNNITVIFDCCNAGSGTRGLKDVGAIRNTDSLARSAILGQDAYNPDVDKDILYGGRRGSTFCTKFRHGGLNSHMFIGACGSSEQALESNGHGHFSSALFKLLRTISPDKLRYCDILTHMDPISGQNPQCEGVNRDRTIFNGKVLPCHRQFHRVIERKVKGNDRPQFILQAGSAQGITDGAKFAIYSPNNMENSPAPLIATVKSVGAFTALLKIPRNMIISPLSVAMQTRAGRREDLRLFVPLHDEFRDMYRSLCESEYRSSHNFGSTILVDSPDLAHLKVTWKDSWVTFSVVDEMATRYGFEHQFEVFANLNLVAAVLRKASHFYRELNRINCNHDINGLVEIELYKLQESGYDERGILMRIPIWPNLCPNQSIDIVVEEEAPYGIRIVNNSRHDFYVYVYYFDNSDLSIRKRNTSSHIGAVTDSNPSFAGSYLETPISSYVHDPQLKGNGSAFTIGYGAGGVPPVTYWLQYDNQDIDVGFLKVILTTKAIDLSGIPQKSPFTNSRRPVPWSDPSEELTLNGLPHTWHTMVVPEFLPLRGAEPDTLLFRDYLRDSLKVSESHIVVLLNKDATRARIIEEFESMANNDNIAKGDPILIFYAGHGGEIPAKDLAGEYKIQMLVPFDFCMEEGKMVHGIPDLTIGALIDKIAEKRGDNITVIFDCCNSASGTRGTSDTRTRSVELPLAAYDPEVDKDLYYTGARSARPTPRFRHAGLKSHMLLAACGSSEEAKETRDRGNFSTALLKLLQSVSPEKLRYSDVLQLMDAISGQNPQCEGYNQHRLLFNAKVLPPFPDCYKIEFRKPDRHSPEKLILEAGSAQGITIGAQFAIYTDMSMSKIVETVTVEFLSAFYSTVKHSSRLSLKGPCIAVQTRAGQKEDFRLYIPRNDKFLDVYNKVLSSEISARYQLHNITLVGDKASASAHLQASMANGVDVVFEMKDCRATQYGFNMRFKPVPMDDLEYAAWVLNRVAHYYRELNRSNSNQQITGNIELQFYKLDPKFDKRGWRTFQPVDPNLCQNGVVDFVVEDGAPYGLKLINKSPLDLYPYVFYFDNSSLAIDSYYQTPTPPAGYTGDVPLRQLGGTLTLGHGSGGVPPFSYELKKNQDIDVGFIKVFLCTQAIDLSKIPQPSPLEITRASKPWSEKAEEKWDTILIPVIQRRYAQRPTR</sequence>
<protein>
    <recommendedName>
        <fullName evidence="4">Peptidase C14 caspase domain-containing protein</fullName>
    </recommendedName>
</protein>
<comment type="caution">
    <text evidence="5">The sequence shown here is derived from an EMBL/GenBank/DDBJ whole genome shotgun (WGS) entry which is preliminary data.</text>
</comment>
<dbReference type="InterPro" id="IPR029030">
    <property type="entry name" value="Caspase-like_dom_sf"/>
</dbReference>
<dbReference type="InterPro" id="IPR050452">
    <property type="entry name" value="Metacaspase"/>
</dbReference>
<keyword evidence="2" id="KW-0053">Apoptosis</keyword>
<evidence type="ECO:0000313" key="5">
    <source>
        <dbReference type="EMBL" id="PPQ90646.1"/>
    </source>
</evidence>
<dbReference type="GO" id="GO:0004197">
    <property type="term" value="F:cysteine-type endopeptidase activity"/>
    <property type="evidence" value="ECO:0007669"/>
    <property type="project" value="InterPro"/>
</dbReference>
<dbReference type="PANTHER" id="PTHR48104:SF30">
    <property type="entry name" value="METACASPASE-1"/>
    <property type="match status" value="1"/>
</dbReference>
<keyword evidence="3" id="KW-0788">Thiol protease</keyword>
<name>A0A409XIT5_PSICY</name>
<dbReference type="GO" id="GO:0006508">
    <property type="term" value="P:proteolysis"/>
    <property type="evidence" value="ECO:0007669"/>
    <property type="project" value="InterPro"/>
</dbReference>
<evidence type="ECO:0000256" key="2">
    <source>
        <dbReference type="ARBA" id="ARBA00022703"/>
    </source>
</evidence>
<gene>
    <name evidence="5" type="ORF">CVT25_006629</name>
</gene>
<dbReference type="Gene3D" id="3.40.50.1460">
    <property type="match status" value="2"/>
</dbReference>
<keyword evidence="3" id="KW-0378">Hydrolase</keyword>
<comment type="similarity">
    <text evidence="1">Belongs to the peptidase C14B family.</text>
</comment>
<dbReference type="SUPFAM" id="SSF52129">
    <property type="entry name" value="Caspase-like"/>
    <property type="match status" value="1"/>
</dbReference>
<keyword evidence="6" id="KW-1185">Reference proteome</keyword>
<proteinExistence type="inferred from homology"/>
<keyword evidence="3" id="KW-0645">Protease</keyword>
<dbReference type="Proteomes" id="UP000283269">
    <property type="component" value="Unassembled WGS sequence"/>
</dbReference>
<feature type="domain" description="Peptidase C14 caspase" evidence="4">
    <location>
        <begin position="695"/>
        <end position="922"/>
    </location>
</feature>